<reference evidence="1 2" key="1">
    <citation type="submission" date="2020-04" db="EMBL/GenBank/DDBJ databases">
        <title>Bacillus sp. UniB3 isolated from commercial digestive syrup.</title>
        <authorList>
            <person name="Thorat V."/>
            <person name="Kirdat K."/>
            <person name="Tiwarekar B."/>
            <person name="Yadav A."/>
        </authorList>
    </citation>
    <scope>NUCLEOTIDE SEQUENCE [LARGE SCALE GENOMIC DNA]</scope>
    <source>
        <strain evidence="1 2">UniB3</strain>
    </source>
</reference>
<comment type="caution">
    <text evidence="1">The sequence shown here is derived from an EMBL/GenBank/DDBJ whole genome shotgun (WGS) entry which is preliminary data.</text>
</comment>
<dbReference type="RefSeq" id="WP_016202248.1">
    <property type="nucleotide sequence ID" value="NZ_JABBPK010000001.1"/>
</dbReference>
<accession>A0A7Y0PM72</accession>
<evidence type="ECO:0000313" key="1">
    <source>
        <dbReference type="EMBL" id="NMO76159.1"/>
    </source>
</evidence>
<organism evidence="1 2">
    <name type="scientific">Niallia alba</name>
    <dbReference type="NCBI Taxonomy" id="2729105"/>
    <lineage>
        <taxon>Bacteria</taxon>
        <taxon>Bacillati</taxon>
        <taxon>Bacillota</taxon>
        <taxon>Bacilli</taxon>
        <taxon>Bacillales</taxon>
        <taxon>Bacillaceae</taxon>
        <taxon>Niallia</taxon>
    </lineage>
</organism>
<evidence type="ECO:0000313" key="2">
    <source>
        <dbReference type="Proteomes" id="UP000588491"/>
    </source>
</evidence>
<protein>
    <submittedName>
        <fullName evidence="1">Uncharacterized protein</fullName>
    </submittedName>
</protein>
<sequence length="78" mass="9454">MAKSTARKKREKVLRENGFDTTMRRGTWGTIVPITKKTKTKQERLTRKEKKYKQNHSSGYDENGFYFWLFSKRLLFFQ</sequence>
<dbReference type="AlphaFoldDB" id="A0A7Y0PM72"/>
<proteinExistence type="predicted"/>
<dbReference type="EMBL" id="JABBPK010000001">
    <property type="protein sequence ID" value="NMO76159.1"/>
    <property type="molecule type" value="Genomic_DNA"/>
</dbReference>
<gene>
    <name evidence="1" type="ORF">HHU08_03920</name>
</gene>
<dbReference type="Proteomes" id="UP000588491">
    <property type="component" value="Unassembled WGS sequence"/>
</dbReference>
<keyword evidence="2" id="KW-1185">Reference proteome</keyword>
<name>A0A7Y0PM72_9BACI</name>